<dbReference type="SMART" id="SM00387">
    <property type="entry name" value="HATPase_c"/>
    <property type="match status" value="1"/>
</dbReference>
<reference evidence="17 18" key="1">
    <citation type="submission" date="2013-03" db="EMBL/GenBank/DDBJ databases">
        <title>The Genome Sequence of Enterococcus sulfureus ATCC_49903 (PacBio/Illumina hybrid assembly).</title>
        <authorList>
            <consortium name="The Broad Institute Genomics Platform"/>
            <consortium name="The Broad Institute Genome Sequencing Center for Infectious Disease"/>
            <person name="Earl A."/>
            <person name="Russ C."/>
            <person name="Gilmore M."/>
            <person name="Surin D."/>
            <person name="Walker B."/>
            <person name="Young S."/>
            <person name="Zeng Q."/>
            <person name="Gargeya S."/>
            <person name="Fitzgerald M."/>
            <person name="Haas B."/>
            <person name="Abouelleil A."/>
            <person name="Allen A.W."/>
            <person name="Alvarado L."/>
            <person name="Arachchi H.M."/>
            <person name="Berlin A.M."/>
            <person name="Chapman S.B."/>
            <person name="Gainer-Dewar J."/>
            <person name="Goldberg J."/>
            <person name="Griggs A."/>
            <person name="Gujja S."/>
            <person name="Hansen M."/>
            <person name="Howarth C."/>
            <person name="Imamovic A."/>
            <person name="Ireland A."/>
            <person name="Larimer J."/>
            <person name="McCowan C."/>
            <person name="Murphy C."/>
            <person name="Pearson M."/>
            <person name="Poon T.W."/>
            <person name="Priest M."/>
            <person name="Roberts A."/>
            <person name="Saif S."/>
            <person name="Shea T."/>
            <person name="Sisk P."/>
            <person name="Sykes S."/>
            <person name="Wortman J."/>
            <person name="Nusbaum C."/>
            <person name="Birren B."/>
        </authorList>
    </citation>
    <scope>NUCLEOTIDE SEQUENCE [LARGE SCALE GENOMIC DNA]</scope>
    <source>
        <strain evidence="17 18">ATCC 49903</strain>
    </source>
</reference>
<dbReference type="SMART" id="SM00388">
    <property type="entry name" value="HisKA"/>
    <property type="match status" value="1"/>
</dbReference>
<comment type="subcellular location">
    <subcellularLocation>
        <location evidence="2">Cell membrane</location>
        <topology evidence="2">Multi-pass membrane protein</topology>
    </subcellularLocation>
</comment>
<dbReference type="InterPro" id="IPR003660">
    <property type="entry name" value="HAMP_dom"/>
</dbReference>
<dbReference type="InterPro" id="IPR004358">
    <property type="entry name" value="Sig_transdc_His_kin-like_C"/>
</dbReference>
<dbReference type="InterPro" id="IPR036097">
    <property type="entry name" value="HisK_dim/P_sf"/>
</dbReference>
<keyword evidence="6" id="KW-0808">Transferase</keyword>
<dbReference type="OrthoDB" id="335833at2"/>
<dbReference type="Gene3D" id="1.10.287.130">
    <property type="match status" value="1"/>
</dbReference>
<feature type="domain" description="Histidine kinase" evidence="15">
    <location>
        <begin position="255"/>
        <end position="474"/>
    </location>
</feature>
<dbReference type="SMART" id="SM00304">
    <property type="entry name" value="HAMP"/>
    <property type="match status" value="1"/>
</dbReference>
<evidence type="ECO:0000256" key="3">
    <source>
        <dbReference type="ARBA" id="ARBA00012438"/>
    </source>
</evidence>
<dbReference type="CDD" id="cd00082">
    <property type="entry name" value="HisKA"/>
    <property type="match status" value="1"/>
</dbReference>
<dbReference type="Gene3D" id="3.30.565.10">
    <property type="entry name" value="Histidine kinase-like ATPase, C-terminal domain"/>
    <property type="match status" value="1"/>
</dbReference>
<dbReference type="GO" id="GO:0000155">
    <property type="term" value="F:phosphorelay sensor kinase activity"/>
    <property type="evidence" value="ECO:0007669"/>
    <property type="project" value="InterPro"/>
</dbReference>
<evidence type="ECO:0000256" key="12">
    <source>
        <dbReference type="ARBA" id="ARBA00023012"/>
    </source>
</evidence>
<comment type="catalytic activity">
    <reaction evidence="1">
        <text>ATP + protein L-histidine = ADP + protein N-phospho-L-histidine.</text>
        <dbReference type="EC" id="2.7.13.3"/>
    </reaction>
</comment>
<keyword evidence="10" id="KW-0067">ATP-binding</keyword>
<keyword evidence="13 14" id="KW-0472">Membrane</keyword>
<keyword evidence="12" id="KW-0902">Two-component regulatory system</keyword>
<dbReference type="Pfam" id="PF02518">
    <property type="entry name" value="HATPase_c"/>
    <property type="match status" value="1"/>
</dbReference>
<dbReference type="PROSITE" id="PS50885">
    <property type="entry name" value="HAMP"/>
    <property type="match status" value="1"/>
</dbReference>
<dbReference type="InterPro" id="IPR005467">
    <property type="entry name" value="His_kinase_dom"/>
</dbReference>
<keyword evidence="11 14" id="KW-1133">Transmembrane helix</keyword>
<protein>
    <recommendedName>
        <fullName evidence="3">histidine kinase</fullName>
        <ecNumber evidence="3">2.7.13.3</ecNumber>
    </recommendedName>
</protein>
<dbReference type="AlphaFoldDB" id="S0P2I4"/>
<dbReference type="GO" id="GO:0005886">
    <property type="term" value="C:plasma membrane"/>
    <property type="evidence" value="ECO:0007669"/>
    <property type="project" value="UniProtKB-SubCell"/>
</dbReference>
<dbReference type="InterPro" id="IPR036890">
    <property type="entry name" value="HATPase_C_sf"/>
</dbReference>
<gene>
    <name evidence="17" type="ORF">I573_02131</name>
</gene>
<dbReference type="PROSITE" id="PS50109">
    <property type="entry name" value="HIS_KIN"/>
    <property type="match status" value="1"/>
</dbReference>
<dbReference type="Gene3D" id="6.10.340.10">
    <property type="match status" value="1"/>
</dbReference>
<dbReference type="InterPro" id="IPR003661">
    <property type="entry name" value="HisK_dim/P_dom"/>
</dbReference>
<dbReference type="RefSeq" id="WP_016186384.1">
    <property type="nucleotide sequence ID" value="NZ_ASWO01000007.1"/>
</dbReference>
<dbReference type="EMBL" id="ASWO01000007">
    <property type="protein sequence ID" value="EOT83018.1"/>
    <property type="molecule type" value="Genomic_DNA"/>
</dbReference>
<dbReference type="PANTHER" id="PTHR45528:SF1">
    <property type="entry name" value="SENSOR HISTIDINE KINASE CPXA"/>
    <property type="match status" value="1"/>
</dbReference>
<dbReference type="SUPFAM" id="SSF55874">
    <property type="entry name" value="ATPase domain of HSP90 chaperone/DNA topoisomerase II/histidine kinase"/>
    <property type="match status" value="1"/>
</dbReference>
<dbReference type="FunFam" id="1.10.287.130:FF:000001">
    <property type="entry name" value="Two-component sensor histidine kinase"/>
    <property type="match status" value="1"/>
</dbReference>
<evidence type="ECO:0000256" key="9">
    <source>
        <dbReference type="ARBA" id="ARBA00022777"/>
    </source>
</evidence>
<evidence type="ECO:0000256" key="10">
    <source>
        <dbReference type="ARBA" id="ARBA00022840"/>
    </source>
</evidence>
<dbReference type="EC" id="2.7.13.3" evidence="3"/>
<evidence type="ECO:0000313" key="17">
    <source>
        <dbReference type="EMBL" id="EOT83018.1"/>
    </source>
</evidence>
<evidence type="ECO:0000256" key="13">
    <source>
        <dbReference type="ARBA" id="ARBA00023136"/>
    </source>
</evidence>
<evidence type="ECO:0000256" key="1">
    <source>
        <dbReference type="ARBA" id="ARBA00000085"/>
    </source>
</evidence>
<feature type="domain" description="HAMP" evidence="16">
    <location>
        <begin position="188"/>
        <end position="240"/>
    </location>
</feature>
<name>S0P2I4_9ENTE</name>
<dbReference type="Pfam" id="PF00512">
    <property type="entry name" value="HisKA"/>
    <property type="match status" value="1"/>
</dbReference>
<evidence type="ECO:0000256" key="4">
    <source>
        <dbReference type="ARBA" id="ARBA00022475"/>
    </source>
</evidence>
<evidence type="ECO:0000256" key="11">
    <source>
        <dbReference type="ARBA" id="ARBA00022989"/>
    </source>
</evidence>
<feature type="transmembrane region" description="Helical" evidence="14">
    <location>
        <begin position="163"/>
        <end position="187"/>
    </location>
</feature>
<evidence type="ECO:0000256" key="7">
    <source>
        <dbReference type="ARBA" id="ARBA00022692"/>
    </source>
</evidence>
<dbReference type="PANTHER" id="PTHR45528">
    <property type="entry name" value="SENSOR HISTIDINE KINASE CPXA"/>
    <property type="match status" value="1"/>
</dbReference>
<keyword evidence="5" id="KW-0597">Phosphoprotein</keyword>
<dbReference type="Pfam" id="PF00672">
    <property type="entry name" value="HAMP"/>
    <property type="match status" value="1"/>
</dbReference>
<dbReference type="PATRIC" id="fig|1140003.3.peg.1882"/>
<dbReference type="SUPFAM" id="SSF158472">
    <property type="entry name" value="HAMP domain-like"/>
    <property type="match status" value="1"/>
</dbReference>
<dbReference type="PRINTS" id="PR00344">
    <property type="entry name" value="BCTRLSENSOR"/>
</dbReference>
<dbReference type="SUPFAM" id="SSF47384">
    <property type="entry name" value="Homodimeric domain of signal transducing histidine kinase"/>
    <property type="match status" value="1"/>
</dbReference>
<dbReference type="CDD" id="cd06225">
    <property type="entry name" value="HAMP"/>
    <property type="match status" value="1"/>
</dbReference>
<proteinExistence type="predicted"/>
<evidence type="ECO:0000256" key="8">
    <source>
        <dbReference type="ARBA" id="ARBA00022741"/>
    </source>
</evidence>
<evidence type="ECO:0000259" key="16">
    <source>
        <dbReference type="PROSITE" id="PS50885"/>
    </source>
</evidence>
<evidence type="ECO:0000256" key="5">
    <source>
        <dbReference type="ARBA" id="ARBA00022553"/>
    </source>
</evidence>
<dbReference type="STRING" id="1140003.OMY_01952"/>
<evidence type="ECO:0000256" key="6">
    <source>
        <dbReference type="ARBA" id="ARBA00022679"/>
    </source>
</evidence>
<feature type="transmembrane region" description="Helical" evidence="14">
    <location>
        <begin position="12"/>
        <end position="33"/>
    </location>
</feature>
<evidence type="ECO:0000259" key="15">
    <source>
        <dbReference type="PROSITE" id="PS50109"/>
    </source>
</evidence>
<dbReference type="InterPro" id="IPR050398">
    <property type="entry name" value="HssS/ArlS-like"/>
</dbReference>
<keyword evidence="8" id="KW-0547">Nucleotide-binding</keyword>
<organism evidence="17 18">
    <name type="scientific">Enterococcus sulfureus ATCC 49903</name>
    <dbReference type="NCBI Taxonomy" id="1140003"/>
    <lineage>
        <taxon>Bacteria</taxon>
        <taxon>Bacillati</taxon>
        <taxon>Bacillota</taxon>
        <taxon>Bacilli</taxon>
        <taxon>Lactobacillales</taxon>
        <taxon>Enterococcaceae</taxon>
        <taxon>Enterococcus</taxon>
    </lineage>
</organism>
<dbReference type="eggNOG" id="COG2205">
    <property type="taxonomic scope" value="Bacteria"/>
</dbReference>
<keyword evidence="7 14" id="KW-0812">Transmembrane</keyword>
<dbReference type="InterPro" id="IPR003594">
    <property type="entry name" value="HATPase_dom"/>
</dbReference>
<comment type="caution">
    <text evidence="17">The sequence shown here is derived from an EMBL/GenBank/DDBJ whole genome shotgun (WGS) entry which is preliminary data.</text>
</comment>
<keyword evidence="4" id="KW-1003">Cell membrane</keyword>
<keyword evidence="9" id="KW-0418">Kinase</keyword>
<evidence type="ECO:0000256" key="14">
    <source>
        <dbReference type="SAM" id="Phobius"/>
    </source>
</evidence>
<accession>S0P2I4</accession>
<evidence type="ECO:0000256" key="2">
    <source>
        <dbReference type="ARBA" id="ARBA00004651"/>
    </source>
</evidence>
<keyword evidence="18" id="KW-1185">Reference proteome</keyword>
<dbReference type="Proteomes" id="UP000015961">
    <property type="component" value="Unassembled WGS sequence"/>
</dbReference>
<evidence type="ECO:0000313" key="18">
    <source>
        <dbReference type="Proteomes" id="UP000015961"/>
    </source>
</evidence>
<sequence length="487" mass="55951">MKLKKRLYISNIMMILLPIVFVVLSGYVIFFTVNRHFGQEFYQHWRENATYFKMTESIEELGKQKKATNAVEQLEDIYNQKGSKQVEVFYFDRNDQLIWQSEKEVEAIVEQVLAQTALRQVSFDQRLIEKIPFQSGTVVVVNNAYHAMIEKQLFEHKELVQKLILIALLIALCLTIVALIIFARIIYRPIQKGLSVLITGVDTISQGELDYRISYQTKDEFQEAIDDFNQMATRLEIMVEQQQQLLENRKALIAGMSHDIRTPLTSIKAYVEGLEKGVAQTPEQYARYLQIITQKTNELNRLVDQLFLFSKLDIGAETVHYEEVALDQALKHYVTEHNLEFENKKIKVELDLAAPNANIWIDPQQLRNIWLNLFDNSFKYANTDELIVICKTKQTSTKVIMTIEDNGQGVAEDQLSQLFDVFYRGDQARTNPGKGSGIGLAMVRKIMDYTKGTVRAYLTPQGGLGIELVFPLASVEEGEVDGTDFNY</sequence>
<dbReference type="GO" id="GO:0005524">
    <property type="term" value="F:ATP binding"/>
    <property type="evidence" value="ECO:0007669"/>
    <property type="project" value="UniProtKB-KW"/>
</dbReference>